<feature type="compositionally biased region" description="Basic residues" evidence="1">
    <location>
        <begin position="147"/>
        <end position="158"/>
    </location>
</feature>
<gene>
    <name evidence="2" type="ORF">NCGR_LOCUS39373</name>
</gene>
<name>A0A811QIX3_9POAL</name>
<dbReference type="EMBL" id="CAJGYO010000010">
    <property type="protein sequence ID" value="CAD6255845.1"/>
    <property type="molecule type" value="Genomic_DNA"/>
</dbReference>
<evidence type="ECO:0000313" key="2">
    <source>
        <dbReference type="EMBL" id="CAD6255845.1"/>
    </source>
</evidence>
<protein>
    <submittedName>
        <fullName evidence="2">Uncharacterized protein</fullName>
    </submittedName>
</protein>
<sequence length="176" mass="18777">MKAAARLMEKIVPGASAMKAKSSSKKDRYLLKRQGRPRPPPPPPVPHASLPDDGPPGFPASGDHHTPPLPGSSIADEDFMLLQRRTPLVEVPPPAAHQAQPTEGPAGVAVAPKKVTKPKKPPTSEAEEGADADADASPGRRETPPGKPKKRKKKKKLSYRMALVRQGRRGAGPQWA</sequence>
<feature type="region of interest" description="Disordered" evidence="1">
    <location>
        <begin position="15"/>
        <end position="176"/>
    </location>
</feature>
<feature type="compositionally biased region" description="Acidic residues" evidence="1">
    <location>
        <begin position="125"/>
        <end position="134"/>
    </location>
</feature>
<organism evidence="2 3">
    <name type="scientific">Miscanthus lutarioriparius</name>
    <dbReference type="NCBI Taxonomy" id="422564"/>
    <lineage>
        <taxon>Eukaryota</taxon>
        <taxon>Viridiplantae</taxon>
        <taxon>Streptophyta</taxon>
        <taxon>Embryophyta</taxon>
        <taxon>Tracheophyta</taxon>
        <taxon>Spermatophyta</taxon>
        <taxon>Magnoliopsida</taxon>
        <taxon>Liliopsida</taxon>
        <taxon>Poales</taxon>
        <taxon>Poaceae</taxon>
        <taxon>PACMAD clade</taxon>
        <taxon>Panicoideae</taxon>
        <taxon>Andropogonodae</taxon>
        <taxon>Andropogoneae</taxon>
        <taxon>Saccharinae</taxon>
        <taxon>Miscanthus</taxon>
    </lineage>
</organism>
<dbReference type="AlphaFoldDB" id="A0A811QIX3"/>
<feature type="compositionally biased region" description="Low complexity" evidence="1">
    <location>
        <begin position="104"/>
        <end position="113"/>
    </location>
</feature>
<feature type="compositionally biased region" description="Pro residues" evidence="1">
    <location>
        <begin position="37"/>
        <end position="46"/>
    </location>
</feature>
<dbReference type="Proteomes" id="UP000604825">
    <property type="component" value="Unassembled WGS sequence"/>
</dbReference>
<evidence type="ECO:0000256" key="1">
    <source>
        <dbReference type="SAM" id="MobiDB-lite"/>
    </source>
</evidence>
<proteinExistence type="predicted"/>
<keyword evidence="3" id="KW-1185">Reference proteome</keyword>
<reference evidence="2" key="1">
    <citation type="submission" date="2020-10" db="EMBL/GenBank/DDBJ databases">
        <authorList>
            <person name="Han B."/>
            <person name="Lu T."/>
            <person name="Zhao Q."/>
            <person name="Huang X."/>
            <person name="Zhao Y."/>
        </authorList>
    </citation>
    <scope>NUCLEOTIDE SEQUENCE</scope>
</reference>
<evidence type="ECO:0000313" key="3">
    <source>
        <dbReference type="Proteomes" id="UP000604825"/>
    </source>
</evidence>
<comment type="caution">
    <text evidence="2">The sequence shown here is derived from an EMBL/GenBank/DDBJ whole genome shotgun (WGS) entry which is preliminary data.</text>
</comment>
<dbReference type="OrthoDB" id="62853at2759"/>
<accession>A0A811QIX3</accession>